<dbReference type="PANTHER" id="PTHR45641">
    <property type="entry name" value="TETRATRICOPEPTIDE REPEAT PROTEIN (AFU_ORTHOLOGUE AFUA_6G03870)"/>
    <property type="match status" value="1"/>
</dbReference>
<dbReference type="RefSeq" id="WP_166178305.1">
    <property type="nucleotide sequence ID" value="NZ_CP045119.1"/>
</dbReference>
<dbReference type="InterPro" id="IPR027417">
    <property type="entry name" value="P-loop_NTPase"/>
</dbReference>
<dbReference type="SUPFAM" id="SSF48452">
    <property type="entry name" value="TPR-like"/>
    <property type="match status" value="5"/>
</dbReference>
<feature type="repeat" description="TPR" evidence="3">
    <location>
        <begin position="643"/>
        <end position="676"/>
    </location>
</feature>
<evidence type="ECO:0000313" key="6">
    <source>
        <dbReference type="Proteomes" id="UP000501452"/>
    </source>
</evidence>
<dbReference type="Pfam" id="PF13432">
    <property type="entry name" value="TPR_16"/>
    <property type="match status" value="1"/>
</dbReference>
<dbReference type="Proteomes" id="UP000501452">
    <property type="component" value="Chromosome"/>
</dbReference>
<protein>
    <submittedName>
        <fullName evidence="5">Tetratricopeptide repeat protein</fullName>
    </submittedName>
</protein>
<dbReference type="Pfam" id="PF00931">
    <property type="entry name" value="NB-ARC"/>
    <property type="match status" value="1"/>
</dbReference>
<feature type="repeat" description="TPR" evidence="3">
    <location>
        <begin position="601"/>
        <end position="634"/>
    </location>
</feature>
<dbReference type="SUPFAM" id="SSF52540">
    <property type="entry name" value="P-loop containing nucleoside triphosphate hydrolases"/>
    <property type="match status" value="1"/>
</dbReference>
<accession>A0A6G8QD11</accession>
<evidence type="ECO:0000256" key="3">
    <source>
        <dbReference type="PROSITE-ProRule" id="PRU00339"/>
    </source>
</evidence>
<feature type="repeat" description="TPR" evidence="3">
    <location>
        <begin position="559"/>
        <end position="592"/>
    </location>
</feature>
<name>A0A6G8QD11_9ACTN</name>
<dbReference type="GO" id="GO:0043531">
    <property type="term" value="F:ADP binding"/>
    <property type="evidence" value="ECO:0007669"/>
    <property type="project" value="InterPro"/>
</dbReference>
<dbReference type="KEGG" id="rub:GBA63_17705"/>
<dbReference type="NCBIfam" id="NF040586">
    <property type="entry name" value="FxSxx_TPR"/>
    <property type="match status" value="1"/>
</dbReference>
<keyword evidence="2 3" id="KW-0802">TPR repeat</keyword>
<dbReference type="EMBL" id="CP045119">
    <property type="protein sequence ID" value="QIN84281.1"/>
    <property type="molecule type" value="Genomic_DNA"/>
</dbReference>
<evidence type="ECO:0000259" key="4">
    <source>
        <dbReference type="Pfam" id="PF00931"/>
    </source>
</evidence>
<feature type="domain" description="NB-ARC" evidence="4">
    <location>
        <begin position="105"/>
        <end position="248"/>
    </location>
</feature>
<keyword evidence="1" id="KW-0677">Repeat</keyword>
<dbReference type="InterPro" id="IPR002182">
    <property type="entry name" value="NB-ARC"/>
</dbReference>
<dbReference type="AlphaFoldDB" id="A0A6G8QD11"/>
<proteinExistence type="predicted"/>
<evidence type="ECO:0000256" key="2">
    <source>
        <dbReference type="ARBA" id="ARBA00022803"/>
    </source>
</evidence>
<organism evidence="5 6">
    <name type="scientific">Rubrobacter tropicus</name>
    <dbReference type="NCBI Taxonomy" id="2653851"/>
    <lineage>
        <taxon>Bacteria</taxon>
        <taxon>Bacillati</taxon>
        <taxon>Actinomycetota</taxon>
        <taxon>Rubrobacteria</taxon>
        <taxon>Rubrobacterales</taxon>
        <taxon>Rubrobacteraceae</taxon>
        <taxon>Rubrobacter</taxon>
    </lineage>
</organism>
<feature type="repeat" description="TPR" evidence="3">
    <location>
        <begin position="685"/>
        <end position="718"/>
    </location>
</feature>
<dbReference type="InterPro" id="IPR011990">
    <property type="entry name" value="TPR-like_helical_dom_sf"/>
</dbReference>
<dbReference type="InterPro" id="IPR019734">
    <property type="entry name" value="TPR_rpt"/>
</dbReference>
<reference evidence="5 6" key="1">
    <citation type="submission" date="2019-10" db="EMBL/GenBank/DDBJ databases">
        <title>Rubrobacter sp nov SCSIO 52090 isolated from a deep-sea sediment in the South China Sea.</title>
        <authorList>
            <person name="Chen R.W."/>
        </authorList>
    </citation>
    <scope>NUCLEOTIDE SEQUENCE [LARGE SCALE GENOMIC DNA]</scope>
    <source>
        <strain evidence="5 6">SCSIO 52909</strain>
    </source>
</reference>
<dbReference type="PROSITE" id="PS50005">
    <property type="entry name" value="TPR"/>
    <property type="match status" value="4"/>
</dbReference>
<evidence type="ECO:0000313" key="5">
    <source>
        <dbReference type="EMBL" id="QIN84281.1"/>
    </source>
</evidence>
<dbReference type="Gene3D" id="1.25.40.10">
    <property type="entry name" value="Tetratricopeptide repeat domain"/>
    <property type="match status" value="3"/>
</dbReference>
<gene>
    <name evidence="5" type="ORF">GBA63_17705</name>
</gene>
<keyword evidence="6" id="KW-1185">Reference proteome</keyword>
<dbReference type="PANTHER" id="PTHR45641:SF19">
    <property type="entry name" value="NEPHROCYSTIN-3"/>
    <property type="match status" value="1"/>
</dbReference>
<dbReference type="Pfam" id="PF13424">
    <property type="entry name" value="TPR_12"/>
    <property type="match status" value="4"/>
</dbReference>
<dbReference type="Gene3D" id="3.40.50.300">
    <property type="entry name" value="P-loop containing nucleotide triphosphate hydrolases"/>
    <property type="match status" value="1"/>
</dbReference>
<sequence>MSGQQGPHQHGQGDYWAQADRGSTAIVNVIRYEHVRPQEPDPALLEDCRALLEDLPLDHVPAAAPPPPGSKEPPIDPNPLFIGREEDLKALAAEVKASSTAAGPVKTVCVSGIGGVGKTQLAGEFAHRYGRFFCGGVYWLNLSRPDAAAEEIANCGGAGAMDLRGDFDRLPLNDKVRAVKAAWLNELPRLLVLDNCEDAEALRACRPTTGGCRVLLTSRGVFGDPALAVVALELEVLDREQSVELLRSRCPGLELEEDDLVAVAKELGDLPLALDLAGRFLYEYRDIVSPSGYVEQLRAVEPVNHPSLRRTEGYSPTDHELDVGRTFVVSYQRLDQEDPTDRLAIRLLARAARFAPGEPIERDLLLATLGDSNGSDEPTEGASDAYRRIDALRRLTGLGLVRESEAGLVSMHRLVASFARREVEDGEAQDDVVRAVAREAIDAAEANRPSVLTRLLPHLRHVTGVLEDRQDETAYMARFALGASFLKLGSYAEAVPLLEGAVKYNTAHSGPTAWVTMRQRSDLGVAMNRSGDIDGALEVFNAVLTDQERELGPNHIDVASTLNNIGALLRDQGRFDEVLPIYERALDIRMNALGREHRDTAESLHNMGALMMDLEHYEEAWPFLGAALEINENVMGRDHLDNVGPLLKMGWLLRRAGDLNRARTFYERALRIRENELGPEHSHVGATLHDLGSLLAERGSHDEARPYLERALQISLDTNGEDHAATGMRLDSLAEVLMAQGDLESALSLYRRGLAVAERILGDGDPQTAQCFGNVANVLVLQGRYPEARPPLERALAIFEGTLGEVHPATARALDSLANVLSAQKLFEEARPLYERSRNIRLQIFGPQHPETATSENNLANLLREQGKIDEALTHQERAVAAFRDTLGDHHPNTSTSLHHLAALLRMQGRDEEARPYLVRAFAAAEAVFGAGHPFTQRVRQDLEDLDFG</sequence>
<evidence type="ECO:0000256" key="1">
    <source>
        <dbReference type="ARBA" id="ARBA00022737"/>
    </source>
</evidence>
<dbReference type="SMART" id="SM00028">
    <property type="entry name" value="TPR"/>
    <property type="match status" value="10"/>
</dbReference>